<evidence type="ECO:0000256" key="2">
    <source>
        <dbReference type="ARBA" id="ARBA00022643"/>
    </source>
</evidence>
<reference evidence="5 6" key="1">
    <citation type="submission" date="2018-10" db="EMBL/GenBank/DDBJ databases">
        <title>Genomic Encyclopedia of Archaeal and Bacterial Type Strains, Phase II (KMG-II): from individual species to whole genera.</title>
        <authorList>
            <person name="Goeker M."/>
        </authorList>
    </citation>
    <scope>NUCLEOTIDE SEQUENCE [LARGE SCALE GENOMIC DNA]</scope>
    <source>
        <strain evidence="5 6">DSM 19727</strain>
    </source>
</reference>
<protein>
    <submittedName>
        <fullName evidence="5">PAS domain S-box-containing protein</fullName>
    </submittedName>
</protein>
<dbReference type="InterPro" id="IPR000014">
    <property type="entry name" value="PAS"/>
</dbReference>
<comment type="caution">
    <text evidence="5">The sequence shown here is derived from an EMBL/GenBank/DDBJ whole genome shotgun (WGS) entry which is preliminary data.</text>
</comment>
<dbReference type="OrthoDB" id="5760647at2"/>
<dbReference type="Pfam" id="PF13426">
    <property type="entry name" value="PAS_9"/>
    <property type="match status" value="1"/>
</dbReference>
<dbReference type="PANTHER" id="PTHR47429:SF2">
    <property type="entry name" value="PROTEIN TWIN LOV 1"/>
    <property type="match status" value="1"/>
</dbReference>
<dbReference type="PROSITE" id="PS50112">
    <property type="entry name" value="PAS"/>
    <property type="match status" value="1"/>
</dbReference>
<dbReference type="NCBIfam" id="TIGR00229">
    <property type="entry name" value="sensory_box"/>
    <property type="match status" value="1"/>
</dbReference>
<evidence type="ECO:0000259" key="4">
    <source>
        <dbReference type="PROSITE" id="PS50112"/>
    </source>
</evidence>
<dbReference type="Proteomes" id="UP000280368">
    <property type="component" value="Unassembled WGS sequence"/>
</dbReference>
<dbReference type="InterPro" id="IPR035965">
    <property type="entry name" value="PAS-like_dom_sf"/>
</dbReference>
<gene>
    <name evidence="5" type="ORF">BC961_1159</name>
</gene>
<dbReference type="PANTHER" id="PTHR47429">
    <property type="entry name" value="PROTEIN TWIN LOV 1"/>
    <property type="match status" value="1"/>
</dbReference>
<dbReference type="Gene3D" id="3.30.450.20">
    <property type="entry name" value="PAS domain"/>
    <property type="match status" value="1"/>
</dbReference>
<keyword evidence="2" id="KW-0288">FMN</keyword>
<dbReference type="SUPFAM" id="SSF55785">
    <property type="entry name" value="PYP-like sensor domain (PAS domain)"/>
    <property type="match status" value="1"/>
</dbReference>
<evidence type="ECO:0000313" key="6">
    <source>
        <dbReference type="Proteomes" id="UP000280368"/>
    </source>
</evidence>
<evidence type="ECO:0000313" key="5">
    <source>
        <dbReference type="EMBL" id="RMA77168.1"/>
    </source>
</evidence>
<evidence type="ECO:0000256" key="3">
    <source>
        <dbReference type="ARBA" id="ARBA00022991"/>
    </source>
</evidence>
<proteinExistence type="predicted"/>
<feature type="domain" description="PAS" evidence="4">
    <location>
        <begin position="73"/>
        <end position="104"/>
    </location>
</feature>
<keyword evidence="6" id="KW-1185">Reference proteome</keyword>
<keyword evidence="1" id="KW-0285">Flavoprotein</keyword>
<accession>A0A3M0A393</accession>
<dbReference type="AlphaFoldDB" id="A0A3M0A393"/>
<evidence type="ECO:0000256" key="1">
    <source>
        <dbReference type="ARBA" id="ARBA00022630"/>
    </source>
</evidence>
<keyword evidence="3" id="KW-0157">Chromophore</keyword>
<organism evidence="5 6">
    <name type="scientific">Flavobacterium weaverense</name>
    <dbReference type="NCBI Taxonomy" id="271156"/>
    <lineage>
        <taxon>Bacteria</taxon>
        <taxon>Pseudomonadati</taxon>
        <taxon>Bacteroidota</taxon>
        <taxon>Flavobacteriia</taxon>
        <taxon>Flavobacteriales</taxon>
        <taxon>Flavobacteriaceae</taxon>
        <taxon>Flavobacterium</taxon>
    </lineage>
</organism>
<dbReference type="CDD" id="cd00130">
    <property type="entry name" value="PAS"/>
    <property type="match status" value="1"/>
</dbReference>
<dbReference type="EMBL" id="REFH01000008">
    <property type="protein sequence ID" value="RMA77168.1"/>
    <property type="molecule type" value="Genomic_DNA"/>
</dbReference>
<dbReference type="RefSeq" id="WP_121924869.1">
    <property type="nucleotide sequence ID" value="NZ_CBCSGA010000001.1"/>
</dbReference>
<sequence>MNDFKQYEEAIARHHGTLNSKTTPVYCWDFNNIFREEVKNFFLDYNKLNSIASQSKWIDNGWNFEQSLKEEVIILTDAKLRIVFASHNITAMNGYTANEVLGNSPRMFQGEHTNATTSTEIRNAVIEMKPFEKTLINYKKNGETYICLIKGYPVFNKKGELSHYIAFEKAA</sequence>
<name>A0A3M0A393_9FLAO</name>